<sequence>MSEYYKLAKKIYIKNSSQPFEISRSKIDLFLNCPRCFYFDRRFGVMRPPGYPFALNSAVDALLKKEFDLHRAQNTKHPLMDQYKINAVPFEHPDLNKWRANFTGIRYHHQSTNFIIFGAIDDIWKNDDGSFSIVDYKATSKAGEINLDAEWQIGYKRQMEIYQWLFRQNDHKVSNTGYFVYCNGKKDAVAFDAKLEFDVYLLPYVGDDSWVEGTLQAIKKCLDLDIIPPASIDCDFCQYRKFIKNKLAQKV</sequence>
<evidence type="ECO:0000313" key="3">
    <source>
        <dbReference type="Proteomes" id="UP000229966"/>
    </source>
</evidence>
<dbReference type="AlphaFoldDB" id="A0A2M7CIN7"/>
<gene>
    <name evidence="2" type="ORF">COS38_01535</name>
</gene>
<evidence type="ECO:0000313" key="2">
    <source>
        <dbReference type="EMBL" id="PIV25469.1"/>
    </source>
</evidence>
<reference evidence="3" key="1">
    <citation type="submission" date="2017-09" db="EMBL/GenBank/DDBJ databases">
        <title>Depth-based differentiation of microbial function through sediment-hosted aquifers and enrichment of novel symbionts in the deep terrestrial subsurface.</title>
        <authorList>
            <person name="Probst A.J."/>
            <person name="Ladd B."/>
            <person name="Jarett J.K."/>
            <person name="Geller-Mcgrath D.E."/>
            <person name="Sieber C.M.K."/>
            <person name="Emerson J.B."/>
            <person name="Anantharaman K."/>
            <person name="Thomas B.C."/>
            <person name="Malmstrom R."/>
            <person name="Stieglmeier M."/>
            <person name="Klingl A."/>
            <person name="Woyke T."/>
            <person name="Ryan C.M."/>
            <person name="Banfield J.F."/>
        </authorList>
    </citation>
    <scope>NUCLEOTIDE SEQUENCE [LARGE SCALE GENOMIC DNA]</scope>
</reference>
<evidence type="ECO:0000259" key="1">
    <source>
        <dbReference type="Pfam" id="PF12705"/>
    </source>
</evidence>
<comment type="caution">
    <text evidence="2">The sequence shown here is derived from an EMBL/GenBank/DDBJ whole genome shotgun (WGS) entry which is preliminary data.</text>
</comment>
<proteinExistence type="predicted"/>
<dbReference type="EMBL" id="PEUM01000039">
    <property type="protein sequence ID" value="PIV25469.1"/>
    <property type="molecule type" value="Genomic_DNA"/>
</dbReference>
<name>A0A2M7CIN7_9BACT</name>
<feature type="domain" description="PD-(D/E)XK endonuclease-like" evidence="1">
    <location>
        <begin position="22"/>
        <end position="241"/>
    </location>
</feature>
<protein>
    <recommendedName>
        <fullName evidence="1">PD-(D/E)XK endonuclease-like domain-containing protein</fullName>
    </recommendedName>
</protein>
<organism evidence="2 3">
    <name type="scientific">Candidatus Berkelbacteria bacterium CG03_land_8_20_14_0_80_40_36</name>
    <dbReference type="NCBI Taxonomy" id="1974509"/>
    <lineage>
        <taxon>Bacteria</taxon>
        <taxon>Candidatus Berkelbacteria</taxon>
    </lineage>
</organism>
<dbReference type="Gene3D" id="3.90.320.10">
    <property type="match status" value="1"/>
</dbReference>
<accession>A0A2M7CIN7</accession>
<dbReference type="InterPro" id="IPR038726">
    <property type="entry name" value="PDDEXK_AddAB-type"/>
</dbReference>
<dbReference type="InterPro" id="IPR011604">
    <property type="entry name" value="PDDEXK-like_dom_sf"/>
</dbReference>
<dbReference type="Pfam" id="PF12705">
    <property type="entry name" value="PDDEXK_1"/>
    <property type="match status" value="1"/>
</dbReference>
<dbReference type="Proteomes" id="UP000229966">
    <property type="component" value="Unassembled WGS sequence"/>
</dbReference>